<dbReference type="eggNOG" id="COG3431">
    <property type="taxonomic scope" value="Bacteria"/>
</dbReference>
<dbReference type="EMBL" id="JH594606">
    <property type="protein sequence ID" value="EHQ04002.1"/>
    <property type="molecule type" value="Genomic_DNA"/>
</dbReference>
<evidence type="ECO:0000313" key="3">
    <source>
        <dbReference type="Proteomes" id="UP000003844"/>
    </source>
</evidence>
<accession>H2BVP6</accession>
<evidence type="ECO:0000313" key="2">
    <source>
        <dbReference type="EMBL" id="EHQ04002.1"/>
    </source>
</evidence>
<dbReference type="STRING" id="865937.Gilli_3402"/>
<dbReference type="PROSITE" id="PS50925">
    <property type="entry name" value="BLUF"/>
    <property type="match status" value="1"/>
</dbReference>
<feature type="domain" description="BLUF" evidence="1">
    <location>
        <begin position="2"/>
        <end position="93"/>
    </location>
</feature>
<organism evidence="2 3">
    <name type="scientific">Gillisia limnaea (strain DSM 15749 / LMG 21470 / R-8282)</name>
    <dbReference type="NCBI Taxonomy" id="865937"/>
    <lineage>
        <taxon>Bacteria</taxon>
        <taxon>Pseudomonadati</taxon>
        <taxon>Bacteroidota</taxon>
        <taxon>Flavobacteriia</taxon>
        <taxon>Flavobacteriales</taxon>
        <taxon>Flavobacteriaceae</taxon>
        <taxon>Gillisia</taxon>
    </lineage>
</organism>
<dbReference type="InterPro" id="IPR007024">
    <property type="entry name" value="BLUF_domain"/>
</dbReference>
<evidence type="ECO:0000259" key="1">
    <source>
        <dbReference type="PROSITE" id="PS50925"/>
    </source>
</evidence>
<keyword evidence="3" id="KW-1185">Reference proteome</keyword>
<dbReference type="OrthoDB" id="1122028at2"/>
<dbReference type="Pfam" id="PF04940">
    <property type="entry name" value="BLUF"/>
    <property type="match status" value="1"/>
</dbReference>
<proteinExistence type="predicted"/>
<dbReference type="InterPro" id="IPR036046">
    <property type="entry name" value="Acylphosphatase-like_dom_sf"/>
</dbReference>
<name>H2BVP6_GILLR</name>
<sequence length="135" mass="15786">MRFVISYVSTAIRELHQDEVVNILEETQIRNNKHGVNGLLIYTSGNFFEVIEGEKIRITDLFKVIKEDPRHKNIILIFEKEVDKPLFKDKDANFISENTLHRQMEVENFLYYIKDLDEGTQTTVKNILKAIATNS</sequence>
<dbReference type="RefSeq" id="WP_006990305.1">
    <property type="nucleotide sequence ID" value="NZ_JH594606.1"/>
</dbReference>
<protein>
    <submittedName>
        <fullName evidence="2">BLUF domain protein</fullName>
    </submittedName>
</protein>
<dbReference type="GO" id="GO:0071949">
    <property type="term" value="F:FAD binding"/>
    <property type="evidence" value="ECO:0007669"/>
    <property type="project" value="InterPro"/>
</dbReference>
<dbReference type="AlphaFoldDB" id="H2BVP6"/>
<dbReference type="HOGENOM" id="CLU_097099_2_2_10"/>
<reference evidence="3" key="1">
    <citation type="journal article" date="2012" name="Stand. Genomic Sci.">
        <title>Genome sequence of the Antarctic rhodopsins-containing flavobacterium Gillisia limnaea type strain (R-8282(T)).</title>
        <authorList>
            <person name="Riedel T."/>
            <person name="Held B."/>
            <person name="Nolan M."/>
            <person name="Lucas S."/>
            <person name="Lapidus A."/>
            <person name="Tice H."/>
            <person name="Del Rio T.G."/>
            <person name="Cheng J.F."/>
            <person name="Han C."/>
            <person name="Tapia R."/>
            <person name="Goodwin L.A."/>
            <person name="Pitluck S."/>
            <person name="Liolios K."/>
            <person name="Mavromatis K."/>
            <person name="Pagani I."/>
            <person name="Ivanova N."/>
            <person name="Mikhailova N."/>
            <person name="Pati A."/>
            <person name="Chen A."/>
            <person name="Palaniappan K."/>
            <person name="Land M."/>
            <person name="Rohde M."/>
            <person name="Tindall B.J."/>
            <person name="Detter J.C."/>
            <person name="Goker M."/>
            <person name="Bristow J."/>
            <person name="Eisen J.A."/>
            <person name="Markowitz V."/>
            <person name="Hugenholtz P."/>
            <person name="Kyrpides N.C."/>
            <person name="Klenk H.P."/>
            <person name="Woyke T."/>
        </authorList>
    </citation>
    <scope>NUCLEOTIDE SEQUENCE [LARGE SCALE GENOMIC DNA]</scope>
    <source>
        <strain evidence="3">DSM 15749 / LMG 21470 / R-8282</strain>
    </source>
</reference>
<dbReference type="SUPFAM" id="SSF54975">
    <property type="entry name" value="Acylphosphatase/BLUF domain-like"/>
    <property type="match status" value="1"/>
</dbReference>
<dbReference type="Gene3D" id="3.30.70.100">
    <property type="match status" value="1"/>
</dbReference>
<dbReference type="SMART" id="SM01034">
    <property type="entry name" value="BLUF"/>
    <property type="match status" value="1"/>
</dbReference>
<dbReference type="Proteomes" id="UP000003844">
    <property type="component" value="Unassembled WGS sequence"/>
</dbReference>
<dbReference type="GO" id="GO:0009882">
    <property type="term" value="F:blue light photoreceptor activity"/>
    <property type="evidence" value="ECO:0007669"/>
    <property type="project" value="InterPro"/>
</dbReference>
<gene>
    <name evidence="2" type="ORF">Gilli_3402</name>
</gene>